<dbReference type="GO" id="GO:0006002">
    <property type="term" value="P:fructose 6-phosphate metabolic process"/>
    <property type="evidence" value="ECO:0007669"/>
    <property type="project" value="TreeGrafter"/>
</dbReference>
<dbReference type="InterPro" id="IPR035490">
    <property type="entry name" value="GlmS/FrlB_SIS"/>
</dbReference>
<evidence type="ECO:0000256" key="4">
    <source>
        <dbReference type="ARBA" id="ARBA00022576"/>
    </source>
</evidence>
<dbReference type="AlphaFoldDB" id="A0A1Q9B0V0"/>
<evidence type="ECO:0000313" key="7">
    <source>
        <dbReference type="Proteomes" id="UP000186364"/>
    </source>
</evidence>
<dbReference type="PANTHER" id="PTHR10937">
    <property type="entry name" value="GLUCOSAMINE--FRUCTOSE-6-PHOSPHATE AMINOTRANSFERASE, ISOMERIZING"/>
    <property type="match status" value="1"/>
</dbReference>
<keyword evidence="6" id="KW-0808">Transferase</keyword>
<dbReference type="SUPFAM" id="SSF53697">
    <property type="entry name" value="SIS domain"/>
    <property type="match status" value="1"/>
</dbReference>
<accession>A0A1Q9B0V0</accession>
<dbReference type="GO" id="GO:0097367">
    <property type="term" value="F:carbohydrate derivative binding"/>
    <property type="evidence" value="ECO:0007669"/>
    <property type="project" value="InterPro"/>
</dbReference>
<dbReference type="GO" id="GO:0004360">
    <property type="term" value="F:glutamine-fructose-6-phosphate transaminase (isomerizing) activity"/>
    <property type="evidence" value="ECO:0007669"/>
    <property type="project" value="UniProtKB-EC"/>
</dbReference>
<evidence type="ECO:0000256" key="3">
    <source>
        <dbReference type="ARBA" id="ARBA00016090"/>
    </source>
</evidence>
<dbReference type="CDD" id="cd05009">
    <property type="entry name" value="SIS_GlmS_GlmD_2"/>
    <property type="match status" value="1"/>
</dbReference>
<dbReference type="EC" id="2.6.1.16" evidence="2"/>
<gene>
    <name evidence="6" type="ORF">BJF93_08205</name>
</gene>
<dbReference type="RefSeq" id="WP_075626253.1">
    <property type="nucleotide sequence ID" value="NZ_FOAM01000005.1"/>
</dbReference>
<evidence type="ECO:0000256" key="5">
    <source>
        <dbReference type="ARBA" id="ARBA00022962"/>
    </source>
</evidence>
<dbReference type="GO" id="GO:0006047">
    <property type="term" value="P:UDP-N-acetylglucosamine metabolic process"/>
    <property type="evidence" value="ECO:0007669"/>
    <property type="project" value="TreeGrafter"/>
</dbReference>
<evidence type="ECO:0000313" key="6">
    <source>
        <dbReference type="EMBL" id="OLP61590.1"/>
    </source>
</evidence>
<comment type="caution">
    <text evidence="6">The sequence shown here is derived from an EMBL/GenBank/DDBJ whole genome shotgun (WGS) entry which is preliminary data.</text>
</comment>
<organism evidence="6 7">
    <name type="scientific">Xaviernesmea oryzae</name>
    <dbReference type="NCBI Taxonomy" id="464029"/>
    <lineage>
        <taxon>Bacteria</taxon>
        <taxon>Pseudomonadati</taxon>
        <taxon>Pseudomonadota</taxon>
        <taxon>Alphaproteobacteria</taxon>
        <taxon>Hyphomicrobiales</taxon>
        <taxon>Rhizobiaceae</taxon>
        <taxon>Rhizobium/Agrobacterium group</taxon>
        <taxon>Xaviernesmea</taxon>
    </lineage>
</organism>
<keyword evidence="5" id="KW-0315">Glutamine amidotransferase</keyword>
<name>A0A1Q9B0V0_9HYPH</name>
<keyword evidence="7" id="KW-1185">Reference proteome</keyword>
<dbReference type="OrthoDB" id="6622555at2"/>
<dbReference type="EMBL" id="MKIP01000031">
    <property type="protein sequence ID" value="OLP61590.1"/>
    <property type="molecule type" value="Genomic_DNA"/>
</dbReference>
<evidence type="ECO:0000256" key="1">
    <source>
        <dbReference type="ARBA" id="ARBA00001031"/>
    </source>
</evidence>
<evidence type="ECO:0000256" key="2">
    <source>
        <dbReference type="ARBA" id="ARBA00012916"/>
    </source>
</evidence>
<proteinExistence type="predicted"/>
<dbReference type="Gene3D" id="3.40.50.10490">
    <property type="entry name" value="Glucose-6-phosphate isomerase like protein, domain 1"/>
    <property type="match status" value="2"/>
</dbReference>
<keyword evidence="4 6" id="KW-0032">Aminotransferase</keyword>
<protein>
    <recommendedName>
        <fullName evidence="3">Glutamine--fructose-6-phosphate aminotransferase [isomerizing]</fullName>
        <ecNumber evidence="2">2.6.1.16</ecNumber>
    </recommendedName>
</protein>
<dbReference type="GO" id="GO:0006487">
    <property type="term" value="P:protein N-linked glycosylation"/>
    <property type="evidence" value="ECO:0007669"/>
    <property type="project" value="TreeGrafter"/>
</dbReference>
<dbReference type="PANTHER" id="PTHR10937:SF0">
    <property type="entry name" value="GLUTAMINE--FRUCTOSE-6-PHOSPHATE TRANSAMINASE (ISOMERIZING)"/>
    <property type="match status" value="1"/>
</dbReference>
<sequence>MSYRATIARQPDSLRDSIAAASADLAQIDVSPMSSGLIGVTGIGASFAAATVVAGEFQRIGKRAQAIRAVDLMQGGNFADSIIAMSAGGRSIEPVTAIKAHAECVSFGITKEGNNPLSAAVNAHIHFASGSDATPSSTGYTGTLVAAGLLADKVAGSPSVDWSALPDLAADVLKLAGARMDALAAIFKDRRAIDCVGAGSSFGTADGASLLIREAARIPAGPSDTLHYLHGPMEPMDATTGVVIIGDTREIKLAQDMAAIGSGVLLITAEDVPDAQNLVVIKVPAQSSRIARAILDILPAQLLAATLSDAAGLTDTKFRYRQTDTKIAAA</sequence>
<reference evidence="6 7" key="1">
    <citation type="submission" date="2016-09" db="EMBL/GenBank/DDBJ databases">
        <title>Rhizobium sp. nov., a novel species isolated from the rice rhizosphere.</title>
        <authorList>
            <person name="Zhao J."/>
            <person name="Zhang X."/>
        </authorList>
    </citation>
    <scope>NUCLEOTIDE SEQUENCE [LARGE SCALE GENOMIC DNA]</scope>
    <source>
        <strain evidence="6 7">1.7048</strain>
    </source>
</reference>
<dbReference type="InterPro" id="IPR046348">
    <property type="entry name" value="SIS_dom_sf"/>
</dbReference>
<comment type="catalytic activity">
    <reaction evidence="1">
        <text>D-fructose 6-phosphate + L-glutamine = D-glucosamine 6-phosphate + L-glutamate</text>
        <dbReference type="Rhea" id="RHEA:13237"/>
        <dbReference type="ChEBI" id="CHEBI:29985"/>
        <dbReference type="ChEBI" id="CHEBI:58359"/>
        <dbReference type="ChEBI" id="CHEBI:58725"/>
        <dbReference type="ChEBI" id="CHEBI:61527"/>
        <dbReference type="EC" id="2.6.1.16"/>
    </reaction>
</comment>
<dbReference type="Proteomes" id="UP000186364">
    <property type="component" value="Unassembled WGS sequence"/>
</dbReference>